<feature type="compositionally biased region" description="Basic residues" evidence="1">
    <location>
        <begin position="1"/>
        <end position="11"/>
    </location>
</feature>
<protein>
    <submittedName>
        <fullName evidence="2">Uncharacterized protein</fullName>
    </submittedName>
</protein>
<evidence type="ECO:0000313" key="2">
    <source>
        <dbReference type="EMBL" id="CZR56446.1"/>
    </source>
</evidence>
<evidence type="ECO:0000313" key="3">
    <source>
        <dbReference type="Proteomes" id="UP000184330"/>
    </source>
</evidence>
<dbReference type="EMBL" id="FJOG01000008">
    <property type="protein sequence ID" value="CZR56446.1"/>
    <property type="molecule type" value="Genomic_DNA"/>
</dbReference>
<dbReference type="OrthoDB" id="4232400at2759"/>
<proteinExistence type="predicted"/>
<organism evidence="2 3">
    <name type="scientific">Phialocephala subalpina</name>
    <dbReference type="NCBI Taxonomy" id="576137"/>
    <lineage>
        <taxon>Eukaryota</taxon>
        <taxon>Fungi</taxon>
        <taxon>Dikarya</taxon>
        <taxon>Ascomycota</taxon>
        <taxon>Pezizomycotina</taxon>
        <taxon>Leotiomycetes</taxon>
        <taxon>Helotiales</taxon>
        <taxon>Mollisiaceae</taxon>
        <taxon>Phialocephala</taxon>
        <taxon>Phialocephala fortinii species complex</taxon>
    </lineage>
</organism>
<evidence type="ECO:0000256" key="1">
    <source>
        <dbReference type="SAM" id="MobiDB-lite"/>
    </source>
</evidence>
<gene>
    <name evidence="2" type="ORF">PAC_06334</name>
</gene>
<dbReference type="AlphaFoldDB" id="A0A1L7WUI6"/>
<sequence>MGTSKRSRRTLRNVDATTGCSPAAPIGSSKVTGVGTVELEVRKKADSLETGQVILRNALHVPSAICSGFNPAMIQINEGLGNITGGWSTGCQGFDREGHQLWHGRFFCGLVRLVLAGNPQGESELKLGEVYSLSMFISGAEKAAFGI</sequence>
<dbReference type="Proteomes" id="UP000184330">
    <property type="component" value="Unassembled WGS sequence"/>
</dbReference>
<dbReference type="PANTHER" id="PTHR40628:SF1">
    <property type="entry name" value="CHROMO DOMAIN-CONTAINING PROTEIN"/>
    <property type="match status" value="1"/>
</dbReference>
<keyword evidence="3" id="KW-1185">Reference proteome</keyword>
<reference evidence="2 3" key="1">
    <citation type="submission" date="2016-03" db="EMBL/GenBank/DDBJ databases">
        <authorList>
            <person name="Ploux O."/>
        </authorList>
    </citation>
    <scope>NUCLEOTIDE SEQUENCE [LARGE SCALE GENOMIC DNA]</scope>
    <source>
        <strain evidence="2 3">UAMH 11012</strain>
    </source>
</reference>
<accession>A0A1L7WUI6</accession>
<feature type="region of interest" description="Disordered" evidence="1">
    <location>
        <begin position="1"/>
        <end position="21"/>
    </location>
</feature>
<dbReference type="PANTHER" id="PTHR40628">
    <property type="entry name" value="CHROMO DOMAIN-CONTAINING PROTEIN"/>
    <property type="match status" value="1"/>
</dbReference>
<name>A0A1L7WUI6_9HELO</name>